<feature type="domain" description="5'-3' exonuclease" evidence="5">
    <location>
        <begin position="1"/>
        <end position="107"/>
    </location>
</feature>
<dbReference type="SMART" id="SM00475">
    <property type="entry name" value="53EXOc"/>
    <property type="match status" value="1"/>
</dbReference>
<dbReference type="GO" id="GO:0033567">
    <property type="term" value="P:DNA replication, Okazaki fragment processing"/>
    <property type="evidence" value="ECO:0007669"/>
    <property type="project" value="InterPro"/>
</dbReference>
<dbReference type="InterPro" id="IPR038969">
    <property type="entry name" value="FEN"/>
</dbReference>
<dbReference type="GO" id="GO:0008409">
    <property type="term" value="F:5'-3' exonuclease activity"/>
    <property type="evidence" value="ECO:0007669"/>
    <property type="project" value="InterPro"/>
</dbReference>
<keyword evidence="1" id="KW-0540">Nuclease</keyword>
<evidence type="ECO:0000313" key="6">
    <source>
        <dbReference type="EMBL" id="BBP91469.1"/>
    </source>
</evidence>
<proteinExistence type="predicted"/>
<keyword evidence="2" id="KW-0378">Hydrolase</keyword>
<evidence type="ECO:0000256" key="1">
    <source>
        <dbReference type="ARBA" id="ARBA00022722"/>
    </source>
</evidence>
<evidence type="ECO:0000313" key="7">
    <source>
        <dbReference type="Proteomes" id="UP000464658"/>
    </source>
</evidence>
<reference evidence="6 7" key="1">
    <citation type="submission" date="2019-12" db="EMBL/GenBank/DDBJ databases">
        <title>Full genome sequence of a Bacillus safensis strain isolated from commercially available natto in Indonesia.</title>
        <authorList>
            <person name="Yoshida M."/>
            <person name="Uomi M."/>
            <person name="Waturangi D."/>
            <person name="Ekaputri J.J."/>
            <person name="Setiamarga D.H.E."/>
        </authorList>
    </citation>
    <scope>NUCLEOTIDE SEQUENCE [LARGE SCALE GENOMIC DNA]</scope>
    <source>
        <strain evidence="6 7">IDN1</strain>
    </source>
</reference>
<dbReference type="InterPro" id="IPR002421">
    <property type="entry name" value="5-3_exonuclease"/>
</dbReference>
<dbReference type="Pfam" id="PF02739">
    <property type="entry name" value="5_3_exonuc_N"/>
    <property type="match status" value="1"/>
</dbReference>
<dbReference type="InterPro" id="IPR020046">
    <property type="entry name" value="5-3_exonucl_a-hlix_arch_N"/>
</dbReference>
<dbReference type="AlphaFoldDB" id="A0A5S9MI36"/>
<protein>
    <recommendedName>
        <fullName evidence="4">5'-3' exonuclease</fullName>
    </recommendedName>
</protein>
<dbReference type="EMBL" id="AP021906">
    <property type="protein sequence ID" value="BBP91469.1"/>
    <property type="molecule type" value="Genomic_DNA"/>
</dbReference>
<dbReference type="Proteomes" id="UP000464658">
    <property type="component" value="Chromosome"/>
</dbReference>
<sequence length="107" mass="12528">MPLLSNDKGVHTNAIYGFAMILMKMLEDEKPTHMLVAFDAGKTTFRHETFKEYKGGRQKTPPELSEQMPFIRELLDAYQVKKGTSFLNTRQTILSGHWLWRQKKKRL</sequence>
<evidence type="ECO:0000256" key="3">
    <source>
        <dbReference type="ARBA" id="ARBA00049957"/>
    </source>
</evidence>
<organism evidence="6 7">
    <name type="scientific">Bacillus safensis</name>
    <dbReference type="NCBI Taxonomy" id="561879"/>
    <lineage>
        <taxon>Bacteria</taxon>
        <taxon>Bacillati</taxon>
        <taxon>Bacillota</taxon>
        <taxon>Bacilli</taxon>
        <taxon>Bacillales</taxon>
        <taxon>Bacillaceae</taxon>
        <taxon>Bacillus</taxon>
    </lineage>
</organism>
<dbReference type="GO" id="GO:0017108">
    <property type="term" value="F:5'-flap endonuclease activity"/>
    <property type="evidence" value="ECO:0007669"/>
    <property type="project" value="InterPro"/>
</dbReference>
<gene>
    <name evidence="6" type="ORF">BsIDN1_50870</name>
</gene>
<name>A0A5S9MI36_BACIA</name>
<evidence type="ECO:0000259" key="5">
    <source>
        <dbReference type="SMART" id="SM00475"/>
    </source>
</evidence>
<dbReference type="PANTHER" id="PTHR42646">
    <property type="entry name" value="FLAP ENDONUCLEASE XNI"/>
    <property type="match status" value="1"/>
</dbReference>
<dbReference type="SUPFAM" id="SSF88723">
    <property type="entry name" value="PIN domain-like"/>
    <property type="match status" value="1"/>
</dbReference>
<accession>A0A5S9MI36</accession>
<dbReference type="InterPro" id="IPR029060">
    <property type="entry name" value="PIN-like_dom_sf"/>
</dbReference>
<dbReference type="Gene3D" id="3.40.50.1010">
    <property type="entry name" value="5'-nuclease"/>
    <property type="match status" value="1"/>
</dbReference>
<evidence type="ECO:0000256" key="4">
    <source>
        <dbReference type="ARBA" id="ARBA00050026"/>
    </source>
</evidence>
<comment type="function">
    <text evidence="3">5'-3' exonuclease acting preferentially on double-stranded DNA.</text>
</comment>
<evidence type="ECO:0000256" key="2">
    <source>
        <dbReference type="ARBA" id="ARBA00022801"/>
    </source>
</evidence>
<dbReference type="GO" id="GO:0003677">
    <property type="term" value="F:DNA binding"/>
    <property type="evidence" value="ECO:0007669"/>
    <property type="project" value="InterPro"/>
</dbReference>
<dbReference type="PANTHER" id="PTHR42646:SF2">
    <property type="entry name" value="5'-3' EXONUCLEASE FAMILY PROTEIN"/>
    <property type="match status" value="1"/>
</dbReference>
<dbReference type="CDD" id="cd09859">
    <property type="entry name" value="PIN_53EXO"/>
    <property type="match status" value="1"/>
</dbReference>